<sequence length="68" mass="7847">MDPDDPSFLEALEKETEILRKRVDACKSHIMLITCFDTQFKSGQLSNVINHSRMNQTINITYTNTDLN</sequence>
<evidence type="ECO:0000313" key="2">
    <source>
        <dbReference type="Proteomes" id="UP000279833"/>
    </source>
</evidence>
<name>A0A183L559_9TREM</name>
<dbReference type="WBParaSite" id="SCUD_0002247601-mRNA-1">
    <property type="protein sequence ID" value="SCUD_0002247601-mRNA-1"/>
    <property type="gene ID" value="SCUD_0002247601"/>
</dbReference>
<dbReference type="AlphaFoldDB" id="A0A183L559"/>
<dbReference type="STRING" id="6186.A0A183L559"/>
<evidence type="ECO:0000313" key="3">
    <source>
        <dbReference type="WBParaSite" id="SCUD_0002247601-mRNA-1"/>
    </source>
</evidence>
<evidence type="ECO:0000313" key="1">
    <source>
        <dbReference type="EMBL" id="VDP79043.1"/>
    </source>
</evidence>
<reference evidence="3" key="1">
    <citation type="submission" date="2016-06" db="UniProtKB">
        <authorList>
            <consortium name="WormBaseParasite"/>
        </authorList>
    </citation>
    <scope>IDENTIFICATION</scope>
</reference>
<proteinExistence type="predicted"/>
<gene>
    <name evidence="1" type="ORF">SCUD_LOCUS22473</name>
</gene>
<keyword evidence="2" id="KW-1185">Reference proteome</keyword>
<dbReference type="EMBL" id="UZAK01049498">
    <property type="protein sequence ID" value="VDP79043.1"/>
    <property type="molecule type" value="Genomic_DNA"/>
</dbReference>
<protein>
    <submittedName>
        <fullName evidence="3">Coiled-coil domain-containing protein 58</fullName>
    </submittedName>
</protein>
<organism evidence="3">
    <name type="scientific">Schistosoma curassoni</name>
    <dbReference type="NCBI Taxonomy" id="6186"/>
    <lineage>
        <taxon>Eukaryota</taxon>
        <taxon>Metazoa</taxon>
        <taxon>Spiralia</taxon>
        <taxon>Lophotrochozoa</taxon>
        <taxon>Platyhelminthes</taxon>
        <taxon>Trematoda</taxon>
        <taxon>Digenea</taxon>
        <taxon>Strigeidida</taxon>
        <taxon>Schistosomatoidea</taxon>
        <taxon>Schistosomatidae</taxon>
        <taxon>Schistosoma</taxon>
    </lineage>
</organism>
<accession>A0A183L559</accession>
<dbReference type="Proteomes" id="UP000279833">
    <property type="component" value="Unassembled WGS sequence"/>
</dbReference>
<reference evidence="1 2" key="2">
    <citation type="submission" date="2018-11" db="EMBL/GenBank/DDBJ databases">
        <authorList>
            <consortium name="Pathogen Informatics"/>
        </authorList>
    </citation>
    <scope>NUCLEOTIDE SEQUENCE [LARGE SCALE GENOMIC DNA]</scope>
    <source>
        <strain evidence="1">Dakar</strain>
        <strain evidence="2">Dakar, Senegal</strain>
    </source>
</reference>